<comment type="caution">
    <text evidence="4">The sequence shown here is derived from an EMBL/GenBank/DDBJ whole genome shotgun (WGS) entry which is preliminary data.</text>
</comment>
<dbReference type="InterPro" id="IPR049359">
    <property type="entry name" value="T6SS_TssR-like_dom_2"/>
</dbReference>
<feature type="domain" description="Type VI secretion system TssR-like VWA" evidence="3">
    <location>
        <begin position="278"/>
        <end position="564"/>
    </location>
</feature>
<organism evidence="4 5">
    <name type="scientific">Segatella oris F0302</name>
    <dbReference type="NCBI Taxonomy" id="649760"/>
    <lineage>
        <taxon>Bacteria</taxon>
        <taxon>Pseudomonadati</taxon>
        <taxon>Bacteroidota</taxon>
        <taxon>Bacteroidia</taxon>
        <taxon>Bacteroidales</taxon>
        <taxon>Prevotellaceae</taxon>
        <taxon>Segatella</taxon>
    </lineage>
</organism>
<name>D1QW38_9BACT</name>
<sequence>MKQSIFCNQMKGLISALLFLLPLNNSYGQVTKYERLNCIAHRTFNFVPNARKFPTVRKNKDLLVVYSDRDGNKAYANHFAQRVLSEQKIGSPYYVTDEKNGFYKVVTASQSIVGKPKGLLSVFYGSKRHFRDAASAPFVGWIAKERLLTFGHSFVSPINNAPVKFRVGVASVSRLFNLRSYCKEDSICVFNDPFFNHKTSQCVSWGQIVYAYKYDESKQAVLISDCPTLNCPERKILGWIPSDMIAEVGQNRVCLLKSETINGHPLQSSLLFFLDGNNESKDNRINLPMSIWDTESSRIINIKGGSFPLSEISRFYNGSKYLNIHLLFFEKDKSEVKALASTLQSMGLKIPVAFHTAYSLTAISDNGNRHLKCTSDYAQWLASLEKLTSNHVGVVNSAAGFQAAINTIFKETPYVKFENNAFIILGMDEFPTITETIKERLAERSSSLLFVQMHNKDNTAYQNFILQSKELLDGNIAGYMGFITKYIADPKLDKPSLFKDLSTDDENVYLLDVPQNSIATGGLVFPKVNGRLSNPGFSNILDTLFLQIAAKDSVLTASLTACRNKLGVQRAVPTAYVTNLCTASSLSTANLDRSSVSETIYVDTLLNDSTLSSVADGYLFDVNELKSMFDGWSALMPYFSSGIGKKEIKTLRKLYCQQCSNINGTYRRKVLSNKSSISDLFYYKIGVPAIEEINKETRIKDLIWKKCKANRWDYYYLQSYERLMKLETQFKSGKLRIIKIAGSTYYFIPKQEMI</sequence>
<gene>
    <name evidence="4" type="ORF">HMPREF0971_03233</name>
</gene>
<evidence type="ECO:0000313" key="4">
    <source>
        <dbReference type="EMBL" id="EFB30489.1"/>
    </source>
</evidence>
<evidence type="ECO:0000259" key="3">
    <source>
        <dbReference type="Pfam" id="PF20782"/>
    </source>
</evidence>
<protein>
    <submittedName>
        <fullName evidence="4">Uncharacterized protein</fullName>
    </submittedName>
</protein>
<dbReference type="STRING" id="649760.HMPREF0971_03233"/>
<accession>D1QW38</accession>
<feature type="domain" description="Type VI secretion system TssR-like second" evidence="2">
    <location>
        <begin position="171"/>
        <end position="246"/>
    </location>
</feature>
<evidence type="ECO:0000259" key="1">
    <source>
        <dbReference type="Pfam" id="PF17643"/>
    </source>
</evidence>
<dbReference type="Pfam" id="PF17643">
    <property type="entry name" value="TssR"/>
    <property type="match status" value="1"/>
</dbReference>
<reference evidence="4 5" key="1">
    <citation type="submission" date="2009-11" db="EMBL/GenBank/DDBJ databases">
        <authorList>
            <person name="Weinstock G."/>
            <person name="Sodergren E."/>
            <person name="Clifton S."/>
            <person name="Fulton L."/>
            <person name="Fulton B."/>
            <person name="Courtney L."/>
            <person name="Fronick C."/>
            <person name="Harrison M."/>
            <person name="Strong C."/>
            <person name="Farmer C."/>
            <person name="Delahaunty K."/>
            <person name="Markovic C."/>
            <person name="Hall O."/>
            <person name="Minx P."/>
            <person name="Tomlinson C."/>
            <person name="Mitreva M."/>
            <person name="Nelson J."/>
            <person name="Hou S."/>
            <person name="Wollam A."/>
            <person name="Pepin K.H."/>
            <person name="Johnson M."/>
            <person name="Bhonagiri V."/>
            <person name="Nash W.E."/>
            <person name="Warren W."/>
            <person name="Chinwalla A."/>
            <person name="Mardis E.R."/>
            <person name="Wilson R.K."/>
        </authorList>
    </citation>
    <scope>NUCLEOTIDE SEQUENCE [LARGE SCALE GENOMIC DNA]</scope>
    <source>
        <strain evidence="4 5">F0302</strain>
    </source>
</reference>
<dbReference type="AlphaFoldDB" id="D1QW38"/>
<dbReference type="InterPro" id="IPR049360">
    <property type="entry name" value="T6SS_TssR-like_VWA"/>
</dbReference>
<proteinExistence type="predicted"/>
<dbReference type="InterPro" id="IPR040530">
    <property type="entry name" value="T6SS_TssR-like_N"/>
</dbReference>
<dbReference type="EMBL" id="ACUZ02000061">
    <property type="protein sequence ID" value="EFB30489.1"/>
    <property type="molecule type" value="Genomic_DNA"/>
</dbReference>
<dbReference type="HOGENOM" id="CLU_366748_0_0_10"/>
<evidence type="ECO:0000313" key="5">
    <source>
        <dbReference type="Proteomes" id="UP000004079"/>
    </source>
</evidence>
<dbReference type="Pfam" id="PF20782">
    <property type="entry name" value="TssR_VWA"/>
    <property type="match status" value="1"/>
</dbReference>
<feature type="domain" description="Type VI secretion system TssR-like N-terminal barrel" evidence="1">
    <location>
        <begin position="45"/>
        <end position="148"/>
    </location>
</feature>
<evidence type="ECO:0000259" key="2">
    <source>
        <dbReference type="Pfam" id="PF20780"/>
    </source>
</evidence>
<dbReference type="Proteomes" id="UP000004079">
    <property type="component" value="Unassembled WGS sequence"/>
</dbReference>
<dbReference type="Pfam" id="PF20780">
    <property type="entry name" value="TssR_M"/>
    <property type="match status" value="1"/>
</dbReference>